<gene>
    <name evidence="2" type="ORF">AERYTH_02570</name>
</gene>
<proteinExistence type="predicted"/>
<feature type="transmembrane region" description="Helical" evidence="1">
    <location>
        <begin position="12"/>
        <end position="34"/>
    </location>
</feature>
<keyword evidence="1" id="KW-1133">Transmembrane helix</keyword>
<dbReference type="RefSeq" id="WP_067854273.1">
    <property type="nucleotide sequence ID" value="NZ_CP011502.1"/>
</dbReference>
<protein>
    <submittedName>
        <fullName evidence="2">Uncharacterized protein</fullName>
    </submittedName>
</protein>
<keyword evidence="1" id="KW-0472">Membrane</keyword>
<accession>A0A0U4CS18</accession>
<evidence type="ECO:0000256" key="1">
    <source>
        <dbReference type="SAM" id="Phobius"/>
    </source>
</evidence>
<dbReference type="STRING" id="2041.AERYTH_02570"/>
<dbReference type="AlphaFoldDB" id="A0A0U4CS18"/>
<name>A0A0U4CS18_9ACTN</name>
<organism evidence="2 3">
    <name type="scientific">Aeromicrobium erythreum</name>
    <dbReference type="NCBI Taxonomy" id="2041"/>
    <lineage>
        <taxon>Bacteria</taxon>
        <taxon>Bacillati</taxon>
        <taxon>Actinomycetota</taxon>
        <taxon>Actinomycetes</taxon>
        <taxon>Propionibacteriales</taxon>
        <taxon>Nocardioidaceae</taxon>
        <taxon>Aeromicrobium</taxon>
    </lineage>
</organism>
<sequence>MLHRDVRRPAAWAACAGIAGSGTLVLVLAGQMLLMSTTPVETGPDLPASAADAISASVRRDGLLLALVSLSAGGR</sequence>
<keyword evidence="3" id="KW-1185">Reference proteome</keyword>
<dbReference type="EMBL" id="CP011502">
    <property type="protein sequence ID" value="ALX03661.1"/>
    <property type="molecule type" value="Genomic_DNA"/>
</dbReference>
<evidence type="ECO:0000313" key="3">
    <source>
        <dbReference type="Proteomes" id="UP000067689"/>
    </source>
</evidence>
<evidence type="ECO:0000313" key="2">
    <source>
        <dbReference type="EMBL" id="ALX03661.1"/>
    </source>
</evidence>
<dbReference type="Proteomes" id="UP000067689">
    <property type="component" value="Chromosome"/>
</dbReference>
<reference evidence="2 3" key="1">
    <citation type="journal article" date="1991" name="Int. J. Syst. Bacteriol.">
        <title>Description of the erythromycin-producing bacterium Arthrobacter sp. strain NRRL B-3381 as Aeromicrobium erythreum gen. nov., sp. nov.</title>
        <authorList>
            <person name="Miller E.S."/>
            <person name="Woese C.R."/>
            <person name="Brenner S."/>
        </authorList>
    </citation>
    <scope>NUCLEOTIDE SEQUENCE [LARGE SCALE GENOMIC DNA]</scope>
    <source>
        <strain evidence="2 3">AR18</strain>
    </source>
</reference>
<dbReference type="PATRIC" id="fig|2041.4.peg.542"/>
<keyword evidence="1" id="KW-0812">Transmembrane</keyword>
<dbReference type="KEGG" id="aer:AERYTH_02570"/>